<protein>
    <submittedName>
        <fullName evidence="2">AUP1 lipid droplet regulating VLDL assembly factor</fullName>
    </submittedName>
</protein>
<keyword evidence="1" id="KW-0472">Membrane</keyword>
<keyword evidence="1" id="KW-0812">Transmembrane</keyword>
<dbReference type="EMBL" id="JABWUV010000014">
    <property type="protein sequence ID" value="KAF6307617.1"/>
    <property type="molecule type" value="Genomic_DNA"/>
</dbReference>
<organism evidence="2 3">
    <name type="scientific">Myotis myotis</name>
    <name type="common">Greater mouse-eared bat</name>
    <name type="synonym">Vespertilio myotis</name>
    <dbReference type="NCBI Taxonomy" id="51298"/>
    <lineage>
        <taxon>Eukaryota</taxon>
        <taxon>Metazoa</taxon>
        <taxon>Chordata</taxon>
        <taxon>Craniata</taxon>
        <taxon>Vertebrata</taxon>
        <taxon>Euteleostomi</taxon>
        <taxon>Mammalia</taxon>
        <taxon>Eutheria</taxon>
        <taxon>Laurasiatheria</taxon>
        <taxon>Chiroptera</taxon>
        <taxon>Yangochiroptera</taxon>
        <taxon>Vespertilionidae</taxon>
        <taxon>Myotis</taxon>
    </lineage>
</organism>
<feature type="transmembrane region" description="Helical" evidence="1">
    <location>
        <begin position="12"/>
        <end position="29"/>
    </location>
</feature>
<accession>A0A7J7U3V8</accession>
<gene>
    <name evidence="2" type="ORF">mMyoMyo1_001278</name>
</gene>
<comment type="caution">
    <text evidence="2">The sequence shown here is derived from an EMBL/GenBank/DDBJ whole genome shotgun (WGS) entry which is preliminary data.</text>
</comment>
<proteinExistence type="predicted"/>
<evidence type="ECO:0000256" key="1">
    <source>
        <dbReference type="SAM" id="Phobius"/>
    </source>
</evidence>
<evidence type="ECO:0000313" key="3">
    <source>
        <dbReference type="Proteomes" id="UP000527355"/>
    </source>
</evidence>
<dbReference type="Proteomes" id="UP000527355">
    <property type="component" value="Unassembled WGS sequence"/>
</dbReference>
<evidence type="ECO:0000313" key="2">
    <source>
        <dbReference type="EMBL" id="KAF6307617.1"/>
    </source>
</evidence>
<keyword evidence="3" id="KW-1185">Reference proteome</keyword>
<name>A0A7J7U3V8_MYOMY</name>
<dbReference type="AlphaFoldDB" id="A0A7J7U3V8"/>
<sequence>MPDCTPSQPSLLFPPPLALLLMCSWQLWLKESRRFYPMCHWASSREISEIHRKTGPGG</sequence>
<keyword evidence="1" id="KW-1133">Transmembrane helix</keyword>
<reference evidence="2 3" key="1">
    <citation type="journal article" date="2020" name="Nature">
        <title>Six reference-quality genomes reveal evolution of bat adaptations.</title>
        <authorList>
            <person name="Jebb D."/>
            <person name="Huang Z."/>
            <person name="Pippel M."/>
            <person name="Hughes G.M."/>
            <person name="Lavrichenko K."/>
            <person name="Devanna P."/>
            <person name="Winkler S."/>
            <person name="Jermiin L.S."/>
            <person name="Skirmuntt E.C."/>
            <person name="Katzourakis A."/>
            <person name="Burkitt-Gray L."/>
            <person name="Ray D.A."/>
            <person name="Sullivan K.A.M."/>
            <person name="Roscito J.G."/>
            <person name="Kirilenko B.M."/>
            <person name="Davalos L.M."/>
            <person name="Corthals A.P."/>
            <person name="Power M.L."/>
            <person name="Jones G."/>
            <person name="Ransome R.D."/>
            <person name="Dechmann D.K.N."/>
            <person name="Locatelli A.G."/>
            <person name="Puechmaille S.J."/>
            <person name="Fedrigo O."/>
            <person name="Jarvis E.D."/>
            <person name="Hiller M."/>
            <person name="Vernes S.C."/>
            <person name="Myers E.W."/>
            <person name="Teeling E.C."/>
        </authorList>
    </citation>
    <scope>NUCLEOTIDE SEQUENCE [LARGE SCALE GENOMIC DNA]</scope>
    <source>
        <strain evidence="2">MMyoMyo1</strain>
        <tissue evidence="2">Flight muscle</tissue>
    </source>
</reference>